<proteinExistence type="predicted"/>
<keyword evidence="3" id="KW-1185">Reference proteome</keyword>
<dbReference type="InterPro" id="IPR013154">
    <property type="entry name" value="ADH-like_N"/>
</dbReference>
<organism evidence="2 3">
    <name type="scientific">Aspergillus homomorphus (strain CBS 101889)</name>
    <dbReference type="NCBI Taxonomy" id="1450537"/>
    <lineage>
        <taxon>Eukaryota</taxon>
        <taxon>Fungi</taxon>
        <taxon>Dikarya</taxon>
        <taxon>Ascomycota</taxon>
        <taxon>Pezizomycotina</taxon>
        <taxon>Eurotiomycetes</taxon>
        <taxon>Eurotiomycetidae</taxon>
        <taxon>Eurotiales</taxon>
        <taxon>Aspergillaceae</taxon>
        <taxon>Aspergillus</taxon>
        <taxon>Aspergillus subgen. Circumdati</taxon>
    </lineage>
</organism>
<name>A0A395I3T6_ASPHC</name>
<reference evidence="2 3" key="1">
    <citation type="submission" date="2018-02" db="EMBL/GenBank/DDBJ databases">
        <title>The genomes of Aspergillus section Nigri reveals drivers in fungal speciation.</title>
        <authorList>
            <consortium name="DOE Joint Genome Institute"/>
            <person name="Vesth T.C."/>
            <person name="Nybo J."/>
            <person name="Theobald S."/>
            <person name="Brandl J."/>
            <person name="Frisvad J.C."/>
            <person name="Nielsen K.F."/>
            <person name="Lyhne E.K."/>
            <person name="Kogle M.E."/>
            <person name="Kuo A."/>
            <person name="Riley R."/>
            <person name="Clum A."/>
            <person name="Nolan M."/>
            <person name="Lipzen A."/>
            <person name="Salamov A."/>
            <person name="Henrissat B."/>
            <person name="Wiebenga A."/>
            <person name="De vries R.P."/>
            <person name="Grigoriev I.V."/>
            <person name="Mortensen U.H."/>
            <person name="Andersen M.R."/>
            <person name="Baker S.E."/>
        </authorList>
    </citation>
    <scope>NUCLEOTIDE SEQUENCE [LARGE SCALE GENOMIC DNA]</scope>
    <source>
        <strain evidence="2 3">CBS 101889</strain>
    </source>
</reference>
<dbReference type="Proteomes" id="UP000248961">
    <property type="component" value="Unassembled WGS sequence"/>
</dbReference>
<dbReference type="EMBL" id="KZ824273">
    <property type="protein sequence ID" value="RAL14750.1"/>
    <property type="molecule type" value="Genomic_DNA"/>
</dbReference>
<protein>
    <recommendedName>
        <fullName evidence="1">Alcohol dehydrogenase-like N-terminal domain-containing protein</fullName>
    </recommendedName>
</protein>
<dbReference type="Pfam" id="PF08240">
    <property type="entry name" value="ADH_N"/>
    <property type="match status" value="1"/>
</dbReference>
<feature type="domain" description="Alcohol dehydrogenase-like N-terminal" evidence="1">
    <location>
        <begin position="40"/>
        <end position="100"/>
    </location>
</feature>
<dbReference type="RefSeq" id="XP_025553904.1">
    <property type="nucleotide sequence ID" value="XM_025696760.1"/>
</dbReference>
<evidence type="ECO:0000259" key="1">
    <source>
        <dbReference type="Pfam" id="PF08240"/>
    </source>
</evidence>
<dbReference type="InterPro" id="IPR011032">
    <property type="entry name" value="GroES-like_sf"/>
</dbReference>
<dbReference type="AlphaFoldDB" id="A0A395I3T6"/>
<dbReference type="OrthoDB" id="329835at2759"/>
<evidence type="ECO:0000313" key="2">
    <source>
        <dbReference type="EMBL" id="RAL14750.1"/>
    </source>
</evidence>
<dbReference type="GeneID" id="37201049"/>
<gene>
    <name evidence="2" type="ORF">BO97DRAFT_422102</name>
</gene>
<dbReference type="VEuPathDB" id="FungiDB:BO97DRAFT_422102"/>
<dbReference type="STRING" id="1450537.A0A395I3T6"/>
<accession>A0A395I3T6</accession>
<dbReference type="SUPFAM" id="SSF50129">
    <property type="entry name" value="GroES-like"/>
    <property type="match status" value="1"/>
</dbReference>
<dbReference type="Gene3D" id="3.90.180.10">
    <property type="entry name" value="Medium-chain alcohol dehydrogenases, catalytic domain"/>
    <property type="match status" value="1"/>
</dbReference>
<evidence type="ECO:0000313" key="3">
    <source>
        <dbReference type="Proteomes" id="UP000248961"/>
    </source>
</evidence>
<sequence length="123" mass="13593">MAPRTQHTTWSRAWRGYAARKEEEHQFLRVGLTSEPANTPSEVEVRVHAVRLNFKDCLIALGPADTLGNECAGVVTRVGPACSPDKVRVEDRVCMSTVEAFKTYARSKVQCVCRLPEAMSSDG</sequence>